<evidence type="ECO:0000256" key="1">
    <source>
        <dbReference type="SAM" id="Phobius"/>
    </source>
</evidence>
<evidence type="ECO:0000313" key="2">
    <source>
        <dbReference type="EMBL" id="SES61824.1"/>
    </source>
</evidence>
<keyword evidence="1" id="KW-0812">Transmembrane</keyword>
<keyword evidence="1" id="KW-0472">Membrane</keyword>
<dbReference type="AlphaFoldDB" id="A0A1H9Y0T2"/>
<feature type="transmembrane region" description="Helical" evidence="1">
    <location>
        <begin position="86"/>
        <end position="106"/>
    </location>
</feature>
<keyword evidence="1" id="KW-1133">Transmembrane helix</keyword>
<organism evidence="2 3">
    <name type="scientific">Oceanobacillus limi</name>
    <dbReference type="NCBI Taxonomy" id="930131"/>
    <lineage>
        <taxon>Bacteria</taxon>
        <taxon>Bacillati</taxon>
        <taxon>Bacillota</taxon>
        <taxon>Bacilli</taxon>
        <taxon>Bacillales</taxon>
        <taxon>Bacillaceae</taxon>
        <taxon>Oceanobacillus</taxon>
    </lineage>
</organism>
<sequence length="144" mass="16633">MTMKRFVTALLATVVFAAIFSGFSYVPTSQREPNVYYFGFFETMVFVIIYASPVYFLVGLPSSILIDKIVIKVYGKSKWNRYFWRLGFYSLAGILISVILLVFIQNNDLLEAIPFTICCMIASNIYFHLYLLVSKVMKKNTLVW</sequence>
<feature type="transmembrane region" description="Helical" evidence="1">
    <location>
        <begin position="46"/>
        <end position="66"/>
    </location>
</feature>
<name>A0A1H9Y0T2_9BACI</name>
<gene>
    <name evidence="2" type="ORF">SAMN05216389_10142</name>
</gene>
<proteinExistence type="predicted"/>
<keyword evidence="3" id="KW-1185">Reference proteome</keyword>
<dbReference type="EMBL" id="FOHE01000001">
    <property type="protein sequence ID" value="SES61824.1"/>
    <property type="molecule type" value="Genomic_DNA"/>
</dbReference>
<evidence type="ECO:0000313" key="3">
    <source>
        <dbReference type="Proteomes" id="UP000198618"/>
    </source>
</evidence>
<accession>A0A1H9Y0T2</accession>
<protein>
    <submittedName>
        <fullName evidence="2">Uncharacterized protein</fullName>
    </submittedName>
</protein>
<reference evidence="2 3" key="1">
    <citation type="submission" date="2016-10" db="EMBL/GenBank/DDBJ databases">
        <authorList>
            <person name="de Groot N.N."/>
        </authorList>
    </citation>
    <scope>NUCLEOTIDE SEQUENCE [LARGE SCALE GENOMIC DNA]</scope>
    <source>
        <strain evidence="2 3">IBRC-M 10780</strain>
    </source>
</reference>
<dbReference type="STRING" id="930131.SAMN05216389_10142"/>
<dbReference type="Proteomes" id="UP000198618">
    <property type="component" value="Unassembled WGS sequence"/>
</dbReference>
<feature type="transmembrane region" description="Helical" evidence="1">
    <location>
        <begin position="112"/>
        <end position="133"/>
    </location>
</feature>